<dbReference type="Pfam" id="PF13400">
    <property type="entry name" value="Tad"/>
    <property type="match status" value="1"/>
</dbReference>
<gene>
    <name evidence="4" type="ORF">JAY77_21635</name>
</gene>
<dbReference type="AlphaFoldDB" id="A0A9E4NQD9"/>
<dbReference type="InterPro" id="IPR028087">
    <property type="entry name" value="Tad_N"/>
</dbReference>
<feature type="domain" description="Putative Flp pilus-assembly TadG-like N-terminal" evidence="3">
    <location>
        <begin position="12"/>
        <end position="56"/>
    </location>
</feature>
<keyword evidence="1" id="KW-0175">Coiled coil</keyword>
<keyword evidence="2" id="KW-0812">Transmembrane</keyword>
<accession>A0A9E4NQD9</accession>
<evidence type="ECO:0000256" key="2">
    <source>
        <dbReference type="SAM" id="Phobius"/>
    </source>
</evidence>
<sequence length="648" mass="73169">MMNRVSSCKETGQALPLGIAFLMSTILLGLVLFNTGQTASEKSRLVNAADAAAYSGLIWQARALNYQAYTNRAMVANQVSIGQMVSLTSWTQYAYIVARNIDYIGTWFPIIRPYTQAAESITEMIDGVMVNIAEAFIPVIDTVNGVLSQSQHAIFLASFAATPGIVREVVERNDDRYNVDTAYAVIGMGQNGVNWNNFTERYEDNDGLLRKANVVNRSKDEFTSSRDLRTGDMLPGAPNRLDLGIVRVWVKKEGRTNFISEESTSSSYLFQNNSSASNLEWEWKGKDTLSFHIEVWDCDHRGCGWDHDEIPLGWGSRYVNGDFECDDSQYQSSSWWGWYFFNDGCPRYMQENRWAERLANMEKEELDAEYEGIRAYYDLQDLSRENRDPRLTLRIEVELPQNHVRTASKIDGLGSDSVPNEELRNGIGEGMFGTQDQMAGEGLAAISSGELFFHPPDDYIPSRRRGRYEIASLFSPYWEVRLTETPSSNRFMAWALRDSLLLSDGASGVAAGVQHYIGEREEELQRLLDLEESLQTQISSTTDEERRAELENQLINVDSQLTQLQNMHYSTDLVASDLQQGISQGVSTVAQTQIGQYERMLEQYAQQQGEAYVDQFEDEIVDQVTDQLQQALEDAVEEAAESAIISFL</sequence>
<organism evidence="4 5">
    <name type="scientific">Candidatus Thiodiazotropha taylori</name>
    <dbReference type="NCBI Taxonomy" id="2792791"/>
    <lineage>
        <taxon>Bacteria</taxon>
        <taxon>Pseudomonadati</taxon>
        <taxon>Pseudomonadota</taxon>
        <taxon>Gammaproteobacteria</taxon>
        <taxon>Chromatiales</taxon>
        <taxon>Sedimenticolaceae</taxon>
        <taxon>Candidatus Thiodiazotropha</taxon>
    </lineage>
</organism>
<proteinExistence type="predicted"/>
<evidence type="ECO:0000313" key="4">
    <source>
        <dbReference type="EMBL" id="MCG7980735.1"/>
    </source>
</evidence>
<name>A0A9E4NQD9_9GAMM</name>
<evidence type="ECO:0000313" key="5">
    <source>
        <dbReference type="Proteomes" id="UP000886674"/>
    </source>
</evidence>
<comment type="caution">
    <text evidence="4">The sequence shown here is derived from an EMBL/GenBank/DDBJ whole genome shotgun (WGS) entry which is preliminary data.</text>
</comment>
<dbReference type="EMBL" id="JAEPCR010000151">
    <property type="protein sequence ID" value="MCG7980735.1"/>
    <property type="molecule type" value="Genomic_DNA"/>
</dbReference>
<reference evidence="4" key="1">
    <citation type="journal article" date="2021" name="Proc. Natl. Acad. Sci. U.S.A.">
        <title>Global biogeography of chemosynthetic symbionts reveals both localized and globally distributed symbiont groups. .</title>
        <authorList>
            <person name="Osvatic J.T."/>
            <person name="Wilkins L.G.E."/>
            <person name="Leibrecht L."/>
            <person name="Leray M."/>
            <person name="Zauner S."/>
            <person name="Polzin J."/>
            <person name="Camacho Y."/>
            <person name="Gros O."/>
            <person name="van Gils J.A."/>
            <person name="Eisen J.A."/>
            <person name="Petersen J.M."/>
            <person name="Yuen B."/>
        </authorList>
    </citation>
    <scope>NUCLEOTIDE SEQUENCE</scope>
    <source>
        <strain evidence="4">MAGclacostrist055</strain>
    </source>
</reference>
<feature type="coiled-coil region" evidence="1">
    <location>
        <begin position="517"/>
        <end position="567"/>
    </location>
</feature>
<dbReference type="Proteomes" id="UP000886674">
    <property type="component" value="Unassembled WGS sequence"/>
</dbReference>
<keyword evidence="2" id="KW-1133">Transmembrane helix</keyword>
<evidence type="ECO:0000256" key="1">
    <source>
        <dbReference type="SAM" id="Coils"/>
    </source>
</evidence>
<protein>
    <submittedName>
        <fullName evidence="4">Pilus assembly protein TadG-related protein</fullName>
    </submittedName>
</protein>
<evidence type="ECO:0000259" key="3">
    <source>
        <dbReference type="Pfam" id="PF13400"/>
    </source>
</evidence>
<feature type="transmembrane region" description="Helical" evidence="2">
    <location>
        <begin position="12"/>
        <end position="33"/>
    </location>
</feature>
<keyword evidence="2" id="KW-0472">Membrane</keyword>